<dbReference type="EMBL" id="BTSY01000003">
    <property type="protein sequence ID" value="GMT19128.1"/>
    <property type="molecule type" value="Genomic_DNA"/>
</dbReference>
<keyword evidence="5 7" id="KW-0371">Homeobox</keyword>
<name>A0AAV5VIG9_9BILA</name>
<sequence length="151" mass="17742">FSIQKILEEDYVVHKKCNSIEEDERVTYPAWVYCTRYSDRPTSGIRGRRPKRKEIESPTDEKRPRTAFTPQQLAVLKKHFIDNRYLTEKRRQELAHELGLNESQIKIWFQNKRAKVKKATIDRPALASLLISHNLRIPINTSEYSIPSCSS</sequence>
<evidence type="ECO:0000256" key="3">
    <source>
        <dbReference type="ARBA" id="ARBA00022473"/>
    </source>
</evidence>
<dbReference type="PRINTS" id="PR00024">
    <property type="entry name" value="HOMEOBOX"/>
</dbReference>
<keyword evidence="12" id="KW-1185">Reference proteome</keyword>
<keyword evidence="3" id="KW-0217">Developmental protein</keyword>
<gene>
    <name evidence="11" type="ORF">PFISCL1PPCAC_10425</name>
</gene>
<keyword evidence="6 7" id="KW-0539">Nucleus</keyword>
<dbReference type="GO" id="GO:0000981">
    <property type="term" value="F:DNA-binding transcription factor activity, RNA polymerase II-specific"/>
    <property type="evidence" value="ECO:0007669"/>
    <property type="project" value="InterPro"/>
</dbReference>
<dbReference type="SUPFAM" id="SSF46689">
    <property type="entry name" value="Homeodomain-like"/>
    <property type="match status" value="1"/>
</dbReference>
<evidence type="ECO:0000256" key="1">
    <source>
        <dbReference type="ARBA" id="ARBA00004123"/>
    </source>
</evidence>
<dbReference type="GO" id="GO:0030182">
    <property type="term" value="P:neuron differentiation"/>
    <property type="evidence" value="ECO:0007669"/>
    <property type="project" value="TreeGrafter"/>
</dbReference>
<feature type="domain" description="Homeobox" evidence="10">
    <location>
        <begin position="59"/>
        <end position="119"/>
    </location>
</feature>
<comment type="similarity">
    <text evidence="2">Belongs to the engrailed homeobox family.</text>
</comment>
<dbReference type="FunFam" id="1.10.10.60:FF:000189">
    <property type="entry name" value="Homeobox protein engrailed-like"/>
    <property type="match status" value="1"/>
</dbReference>
<evidence type="ECO:0000256" key="7">
    <source>
        <dbReference type="PROSITE-ProRule" id="PRU00108"/>
    </source>
</evidence>
<dbReference type="InterPro" id="IPR000047">
    <property type="entry name" value="HTH_motif"/>
</dbReference>
<proteinExistence type="inferred from homology"/>
<feature type="DNA-binding region" description="Homeobox" evidence="7">
    <location>
        <begin position="61"/>
        <end position="120"/>
    </location>
</feature>
<evidence type="ECO:0000256" key="6">
    <source>
        <dbReference type="ARBA" id="ARBA00023242"/>
    </source>
</evidence>
<dbReference type="Proteomes" id="UP001432322">
    <property type="component" value="Unassembled WGS sequence"/>
</dbReference>
<dbReference type="PROSITE" id="PS50071">
    <property type="entry name" value="HOMEOBOX_2"/>
    <property type="match status" value="1"/>
</dbReference>
<dbReference type="SMART" id="SM00389">
    <property type="entry name" value="HOX"/>
    <property type="match status" value="1"/>
</dbReference>
<comment type="caution">
    <text evidence="11">The sequence shown here is derived from an EMBL/GenBank/DDBJ whole genome shotgun (WGS) entry which is preliminary data.</text>
</comment>
<evidence type="ECO:0000313" key="11">
    <source>
        <dbReference type="EMBL" id="GMT19128.1"/>
    </source>
</evidence>
<evidence type="ECO:0000256" key="9">
    <source>
        <dbReference type="SAM" id="MobiDB-lite"/>
    </source>
</evidence>
<dbReference type="PRINTS" id="PR00031">
    <property type="entry name" value="HTHREPRESSR"/>
</dbReference>
<dbReference type="CDD" id="cd00086">
    <property type="entry name" value="homeodomain"/>
    <property type="match status" value="1"/>
</dbReference>
<keyword evidence="4 7" id="KW-0238">DNA-binding</keyword>
<protein>
    <recommendedName>
        <fullName evidence="10">Homeobox domain-containing protein</fullName>
    </recommendedName>
</protein>
<dbReference type="GO" id="GO:0000978">
    <property type="term" value="F:RNA polymerase II cis-regulatory region sequence-specific DNA binding"/>
    <property type="evidence" value="ECO:0007669"/>
    <property type="project" value="TreeGrafter"/>
</dbReference>
<dbReference type="InterPro" id="IPR050720">
    <property type="entry name" value="Engrailed_Homeobox_TFs"/>
</dbReference>
<dbReference type="PROSITE" id="PS00027">
    <property type="entry name" value="HOMEOBOX_1"/>
    <property type="match status" value="1"/>
</dbReference>
<comment type="subcellular location">
    <subcellularLocation>
        <location evidence="1 7 8">Nucleus</location>
    </subcellularLocation>
</comment>
<dbReference type="GO" id="GO:0005634">
    <property type="term" value="C:nucleus"/>
    <property type="evidence" value="ECO:0007669"/>
    <property type="project" value="UniProtKB-SubCell"/>
</dbReference>
<feature type="compositionally biased region" description="Basic and acidic residues" evidence="9">
    <location>
        <begin position="53"/>
        <end position="64"/>
    </location>
</feature>
<dbReference type="InterPro" id="IPR020479">
    <property type="entry name" value="HD_metazoa"/>
</dbReference>
<dbReference type="GO" id="GO:0009653">
    <property type="term" value="P:anatomical structure morphogenesis"/>
    <property type="evidence" value="ECO:0007669"/>
    <property type="project" value="UniProtKB-ARBA"/>
</dbReference>
<evidence type="ECO:0000256" key="2">
    <source>
        <dbReference type="ARBA" id="ARBA00010896"/>
    </source>
</evidence>
<evidence type="ECO:0000256" key="8">
    <source>
        <dbReference type="RuleBase" id="RU000682"/>
    </source>
</evidence>
<organism evidence="11 12">
    <name type="scientific">Pristionchus fissidentatus</name>
    <dbReference type="NCBI Taxonomy" id="1538716"/>
    <lineage>
        <taxon>Eukaryota</taxon>
        <taxon>Metazoa</taxon>
        <taxon>Ecdysozoa</taxon>
        <taxon>Nematoda</taxon>
        <taxon>Chromadorea</taxon>
        <taxon>Rhabditida</taxon>
        <taxon>Rhabditina</taxon>
        <taxon>Diplogasteromorpha</taxon>
        <taxon>Diplogasteroidea</taxon>
        <taxon>Neodiplogasteridae</taxon>
        <taxon>Pristionchus</taxon>
    </lineage>
</organism>
<dbReference type="AlphaFoldDB" id="A0AAV5VIG9"/>
<dbReference type="Gene3D" id="1.10.10.60">
    <property type="entry name" value="Homeodomain-like"/>
    <property type="match status" value="1"/>
</dbReference>
<reference evidence="11" key="1">
    <citation type="submission" date="2023-10" db="EMBL/GenBank/DDBJ databases">
        <title>Genome assembly of Pristionchus species.</title>
        <authorList>
            <person name="Yoshida K."/>
            <person name="Sommer R.J."/>
        </authorList>
    </citation>
    <scope>NUCLEOTIDE SEQUENCE</scope>
    <source>
        <strain evidence="11">RS5133</strain>
    </source>
</reference>
<evidence type="ECO:0000256" key="5">
    <source>
        <dbReference type="ARBA" id="ARBA00023155"/>
    </source>
</evidence>
<evidence type="ECO:0000313" key="12">
    <source>
        <dbReference type="Proteomes" id="UP001432322"/>
    </source>
</evidence>
<evidence type="ECO:0000256" key="4">
    <source>
        <dbReference type="ARBA" id="ARBA00023125"/>
    </source>
</evidence>
<accession>A0AAV5VIG9</accession>
<dbReference type="PANTHER" id="PTHR24341:SF6">
    <property type="entry name" value="HOMEOBOX PROTEIN INVECTED"/>
    <property type="match status" value="1"/>
</dbReference>
<dbReference type="InterPro" id="IPR001356">
    <property type="entry name" value="HD"/>
</dbReference>
<dbReference type="InterPro" id="IPR009057">
    <property type="entry name" value="Homeodomain-like_sf"/>
</dbReference>
<dbReference type="InterPro" id="IPR017970">
    <property type="entry name" value="Homeobox_CS"/>
</dbReference>
<feature type="region of interest" description="Disordered" evidence="9">
    <location>
        <begin position="43"/>
        <end position="67"/>
    </location>
</feature>
<dbReference type="Pfam" id="PF00046">
    <property type="entry name" value="Homeodomain"/>
    <property type="match status" value="1"/>
</dbReference>
<dbReference type="PANTHER" id="PTHR24341">
    <property type="entry name" value="HOMEOBOX PROTEIN ENGRAILED"/>
    <property type="match status" value="1"/>
</dbReference>
<evidence type="ECO:0000259" key="10">
    <source>
        <dbReference type="PROSITE" id="PS50071"/>
    </source>
</evidence>
<feature type="non-terminal residue" evidence="11">
    <location>
        <position position="1"/>
    </location>
</feature>